<accession>A0ABV9Q4J1</accession>
<keyword evidence="8" id="KW-1185">Reference proteome</keyword>
<evidence type="ECO:0000256" key="2">
    <source>
        <dbReference type="ARBA" id="ARBA00022448"/>
    </source>
</evidence>
<keyword evidence="4 7" id="KW-0067">ATP-binding</keyword>
<sequence>MLSIRDLHVNYGQIAALKGVDLDVNEGEIVTIIGANGAGKSTLLKTLSGLLSPRLGDIVYEGSSITNMKPHHRVEKRLIHIPEGRAIIQRLTIEENLLMGAYHIKDRRQIEEGLVRSYELFPILAERRKLPAGTLSGGQQQMLAIARGMMANPKVLMLDEPSLGLAPIIIQEIFSIIRKLNEQGTTILLVEQNAKKALSIAHRGYVMETGHITIAGAGTELLNSPDVIAAYLGGHKAG</sequence>
<dbReference type="PIRSF" id="PIRSF039137">
    <property type="entry name" value="ABC_branched_ATPase"/>
    <property type="match status" value="1"/>
</dbReference>
<organism evidence="7 8">
    <name type="scientific">Effusibacillus consociatus</name>
    <dbReference type="NCBI Taxonomy" id="1117041"/>
    <lineage>
        <taxon>Bacteria</taxon>
        <taxon>Bacillati</taxon>
        <taxon>Bacillota</taxon>
        <taxon>Bacilli</taxon>
        <taxon>Bacillales</taxon>
        <taxon>Alicyclobacillaceae</taxon>
        <taxon>Effusibacillus</taxon>
    </lineage>
</organism>
<evidence type="ECO:0000256" key="1">
    <source>
        <dbReference type="ARBA" id="ARBA00005417"/>
    </source>
</evidence>
<dbReference type="RefSeq" id="WP_380027210.1">
    <property type="nucleotide sequence ID" value="NZ_JBHSHC010000116.1"/>
</dbReference>
<dbReference type="PANTHER" id="PTHR43820:SF4">
    <property type="entry name" value="HIGH-AFFINITY BRANCHED-CHAIN AMINO ACID TRANSPORT ATP-BINDING PROTEIN LIVF"/>
    <property type="match status" value="1"/>
</dbReference>
<protein>
    <submittedName>
        <fullName evidence="7">ABC transporter ATP-binding protein</fullName>
    </submittedName>
</protein>
<dbReference type="SMART" id="SM00382">
    <property type="entry name" value="AAA"/>
    <property type="match status" value="1"/>
</dbReference>
<dbReference type="SUPFAM" id="SSF52540">
    <property type="entry name" value="P-loop containing nucleoside triphosphate hydrolases"/>
    <property type="match status" value="1"/>
</dbReference>
<evidence type="ECO:0000259" key="6">
    <source>
        <dbReference type="PROSITE" id="PS50893"/>
    </source>
</evidence>
<name>A0ABV9Q4J1_9BACL</name>
<evidence type="ECO:0000256" key="3">
    <source>
        <dbReference type="ARBA" id="ARBA00022741"/>
    </source>
</evidence>
<dbReference type="PANTHER" id="PTHR43820">
    <property type="entry name" value="HIGH-AFFINITY BRANCHED-CHAIN AMINO ACID TRANSPORT ATP-BINDING PROTEIN LIVF"/>
    <property type="match status" value="1"/>
</dbReference>
<evidence type="ECO:0000313" key="8">
    <source>
        <dbReference type="Proteomes" id="UP001596002"/>
    </source>
</evidence>
<keyword evidence="2" id="KW-0813">Transport</keyword>
<dbReference type="Proteomes" id="UP001596002">
    <property type="component" value="Unassembled WGS sequence"/>
</dbReference>
<dbReference type="PROSITE" id="PS00211">
    <property type="entry name" value="ABC_TRANSPORTER_1"/>
    <property type="match status" value="1"/>
</dbReference>
<dbReference type="InterPro" id="IPR003593">
    <property type="entry name" value="AAA+_ATPase"/>
</dbReference>
<comment type="similarity">
    <text evidence="1">Belongs to the ABC transporter superfamily.</text>
</comment>
<feature type="domain" description="ABC transporter" evidence="6">
    <location>
        <begin position="2"/>
        <end position="234"/>
    </location>
</feature>
<dbReference type="InterPro" id="IPR030660">
    <property type="entry name" value="ABC_branched_ATPase_LivF/BraG"/>
</dbReference>
<dbReference type="EMBL" id="JBHSHC010000116">
    <property type="protein sequence ID" value="MFC4769071.1"/>
    <property type="molecule type" value="Genomic_DNA"/>
</dbReference>
<dbReference type="InterPro" id="IPR003439">
    <property type="entry name" value="ABC_transporter-like_ATP-bd"/>
</dbReference>
<comment type="caution">
    <text evidence="7">The sequence shown here is derived from an EMBL/GenBank/DDBJ whole genome shotgun (WGS) entry which is preliminary data.</text>
</comment>
<dbReference type="PROSITE" id="PS50893">
    <property type="entry name" value="ABC_TRANSPORTER_2"/>
    <property type="match status" value="1"/>
</dbReference>
<gene>
    <name evidence="7" type="ORF">ACFO8Q_17205</name>
</gene>
<dbReference type="InterPro" id="IPR017871">
    <property type="entry name" value="ABC_transporter-like_CS"/>
</dbReference>
<evidence type="ECO:0000256" key="4">
    <source>
        <dbReference type="ARBA" id="ARBA00022840"/>
    </source>
</evidence>
<evidence type="ECO:0000256" key="5">
    <source>
        <dbReference type="ARBA" id="ARBA00022970"/>
    </source>
</evidence>
<keyword evidence="5" id="KW-0029">Amino-acid transport</keyword>
<evidence type="ECO:0000313" key="7">
    <source>
        <dbReference type="EMBL" id="MFC4769071.1"/>
    </source>
</evidence>
<dbReference type="Gene3D" id="3.40.50.300">
    <property type="entry name" value="P-loop containing nucleotide triphosphate hydrolases"/>
    <property type="match status" value="1"/>
</dbReference>
<reference evidence="8" key="1">
    <citation type="journal article" date="2019" name="Int. J. Syst. Evol. Microbiol.">
        <title>The Global Catalogue of Microorganisms (GCM) 10K type strain sequencing project: providing services to taxonomists for standard genome sequencing and annotation.</title>
        <authorList>
            <consortium name="The Broad Institute Genomics Platform"/>
            <consortium name="The Broad Institute Genome Sequencing Center for Infectious Disease"/>
            <person name="Wu L."/>
            <person name="Ma J."/>
        </authorList>
    </citation>
    <scope>NUCLEOTIDE SEQUENCE [LARGE SCALE GENOMIC DNA]</scope>
    <source>
        <strain evidence="8">WYCCWR 12678</strain>
    </source>
</reference>
<dbReference type="Pfam" id="PF00005">
    <property type="entry name" value="ABC_tran"/>
    <property type="match status" value="1"/>
</dbReference>
<proteinExistence type="inferred from homology"/>
<dbReference type="GO" id="GO:0005524">
    <property type="term" value="F:ATP binding"/>
    <property type="evidence" value="ECO:0007669"/>
    <property type="project" value="UniProtKB-KW"/>
</dbReference>
<keyword evidence="3" id="KW-0547">Nucleotide-binding</keyword>
<dbReference type="InterPro" id="IPR052156">
    <property type="entry name" value="BCAA_Transport_ATP-bd_LivF"/>
</dbReference>
<dbReference type="CDD" id="cd03224">
    <property type="entry name" value="ABC_TM1139_LivF_branched"/>
    <property type="match status" value="1"/>
</dbReference>
<dbReference type="InterPro" id="IPR027417">
    <property type="entry name" value="P-loop_NTPase"/>
</dbReference>